<sequence length="304" mass="34980">MNDKIKNEFEKWFNSADDHKPIDLFRDDSTKETIRFGLWENIRSATVPKPKKQFGNFWWMKVAAVLFLFSMATLWIYKQQPEAPIRARLQSYSTKNGEIKKILLPDSSQIWLNGGTQIRVPEKFAKLREVYLDNGEVFFLVKKDASRPFVVHSQQLNTKVLGTSFNIRSYASEPGMQVSVKTGKVQVTEKTGKQGMILLPAEQLNYSLNGKHFNKSTIDLGAINGWIEHRLYYNRTELGKILADLERQYGVVFQAENPGMLSCLYTTSFENLPLEQVLLKLKMLGSLEFEHKKNIIYLKGKGCL</sequence>
<evidence type="ECO:0000313" key="1">
    <source>
        <dbReference type="EMBL" id="MDR6785559.1"/>
    </source>
</evidence>
<name>A0ACC6L1T6_9SPHI</name>
<accession>A0ACC6L1T6</accession>
<comment type="caution">
    <text evidence="1">The sequence shown here is derived from an EMBL/GenBank/DDBJ whole genome shotgun (WGS) entry which is preliminary data.</text>
</comment>
<gene>
    <name evidence="1" type="ORF">J2X78_004144</name>
</gene>
<protein>
    <submittedName>
        <fullName evidence="1">Ferric-dicitrate binding protein FerR (Iron transport regulator)</fullName>
    </submittedName>
</protein>
<reference evidence="1" key="1">
    <citation type="submission" date="2023-07" db="EMBL/GenBank/DDBJ databases">
        <title>Sorghum-associated microbial communities from plants grown in Nebraska, USA.</title>
        <authorList>
            <person name="Schachtman D."/>
        </authorList>
    </citation>
    <scope>NUCLEOTIDE SEQUENCE</scope>
    <source>
        <strain evidence="1">2697</strain>
    </source>
</reference>
<organism evidence="1 2">
    <name type="scientific">Pedobacter africanus</name>
    <dbReference type="NCBI Taxonomy" id="151894"/>
    <lineage>
        <taxon>Bacteria</taxon>
        <taxon>Pseudomonadati</taxon>
        <taxon>Bacteroidota</taxon>
        <taxon>Sphingobacteriia</taxon>
        <taxon>Sphingobacteriales</taxon>
        <taxon>Sphingobacteriaceae</taxon>
        <taxon>Pedobacter</taxon>
    </lineage>
</organism>
<proteinExistence type="predicted"/>
<dbReference type="Proteomes" id="UP001246858">
    <property type="component" value="Unassembled WGS sequence"/>
</dbReference>
<keyword evidence="2" id="KW-1185">Reference proteome</keyword>
<dbReference type="EMBL" id="JAVDTF010000004">
    <property type="protein sequence ID" value="MDR6785559.1"/>
    <property type="molecule type" value="Genomic_DNA"/>
</dbReference>
<evidence type="ECO:0000313" key="2">
    <source>
        <dbReference type="Proteomes" id="UP001246858"/>
    </source>
</evidence>